<dbReference type="PANTHER" id="PTHR24148">
    <property type="entry name" value="ANKYRIN REPEAT DOMAIN-CONTAINING PROTEIN 39 HOMOLOG-RELATED"/>
    <property type="match status" value="1"/>
</dbReference>
<protein>
    <recommendedName>
        <fullName evidence="1">Heterokaryon incompatibility domain-containing protein</fullName>
    </recommendedName>
</protein>
<dbReference type="OrthoDB" id="3553147at2759"/>
<sequence length="604" mass="69127">MFSGRPRLLRFGSLDTRLGMQNLPQEEDEEPNFNSRTRERYLDQRLGSNAPLDMSHSRELPPAYHRTTEEARRYSYKYEVLPRGSIRILTLYVPLCSVLDSEASDLHCSISTRSWWDESASSFDSISYVWGDEEPTEYLYCGDSHIKITPRLHAMLVRLREASTINGHVGLLCLWVDAVCINQDDPVERGHQVRTMDKIFRRASRVHVFLTDGVSSPDYQAQYYDSQWFHRRWVVQELLVSRHILVYLPTDPSDLEAYKGAVDWDALVRRASWCYSNTYIELEANALIRKFQQLRESGSTWFSMLTLLNQFQRTQCKDDKDRIFAYIGIASDVWPEDETKSSWKSEIVPPSALIKFDPDYTMSVEEIFIRFAVAVLRSSRPFEILQCAGAFRSSPSGHNWASEMKRNQHSPAQCKCKGKGKKSAASDVSAEKCNHVATAVQHLPSWVPDWRYHCLHKPLLRSRAFNAGGWRRQAEESIIVDGPRIRMRGATFGIVGRRIKLKRFDDLRPLVHIDGASLNGFPNHDLSTDRIGIRLHSGTVGAAPFATQVGDLVVLFPKARTPFILRPSTEPCFFELVGDCVIDGVMEGQFAGWALEHERDFILI</sequence>
<evidence type="ECO:0000313" key="3">
    <source>
        <dbReference type="Proteomes" id="UP000053259"/>
    </source>
</evidence>
<keyword evidence="3" id="KW-1185">Reference proteome</keyword>
<name>A0A0D1YK36_9PEZI</name>
<dbReference type="Proteomes" id="UP000053259">
    <property type="component" value="Unassembled WGS sequence"/>
</dbReference>
<evidence type="ECO:0000259" key="1">
    <source>
        <dbReference type="Pfam" id="PF06985"/>
    </source>
</evidence>
<dbReference type="VEuPathDB" id="FungiDB:PV09_07280"/>
<accession>A0A0D1YK36</accession>
<evidence type="ECO:0000313" key="2">
    <source>
        <dbReference type="EMBL" id="KIW01237.1"/>
    </source>
</evidence>
<dbReference type="STRING" id="253628.A0A0D1YK36"/>
<dbReference type="Pfam" id="PF26639">
    <property type="entry name" value="Het-6_barrel"/>
    <property type="match status" value="1"/>
</dbReference>
<dbReference type="HOGENOM" id="CLU_452131_0_0_1"/>
<dbReference type="EMBL" id="KN847556">
    <property type="protein sequence ID" value="KIW01237.1"/>
    <property type="molecule type" value="Genomic_DNA"/>
</dbReference>
<gene>
    <name evidence="2" type="ORF">PV09_07280</name>
</gene>
<dbReference type="GeneID" id="27315253"/>
<dbReference type="AlphaFoldDB" id="A0A0D1YK36"/>
<dbReference type="InParanoid" id="A0A0D1YK36"/>
<reference evidence="2 3" key="1">
    <citation type="submission" date="2015-01" db="EMBL/GenBank/DDBJ databases">
        <title>The Genome Sequence of Ochroconis gallopava CBS43764.</title>
        <authorList>
            <consortium name="The Broad Institute Genomics Platform"/>
            <person name="Cuomo C."/>
            <person name="de Hoog S."/>
            <person name="Gorbushina A."/>
            <person name="Stielow B."/>
            <person name="Teixiera M."/>
            <person name="Abouelleil A."/>
            <person name="Chapman S.B."/>
            <person name="Priest M."/>
            <person name="Young S.K."/>
            <person name="Wortman J."/>
            <person name="Nusbaum C."/>
            <person name="Birren B."/>
        </authorList>
    </citation>
    <scope>NUCLEOTIDE SEQUENCE [LARGE SCALE GENOMIC DNA]</scope>
    <source>
        <strain evidence="2 3">CBS 43764</strain>
    </source>
</reference>
<proteinExistence type="predicted"/>
<dbReference type="PANTHER" id="PTHR24148:SF64">
    <property type="entry name" value="HETEROKARYON INCOMPATIBILITY DOMAIN-CONTAINING PROTEIN"/>
    <property type="match status" value="1"/>
</dbReference>
<feature type="domain" description="Heterokaryon incompatibility" evidence="1">
    <location>
        <begin position="124"/>
        <end position="214"/>
    </location>
</feature>
<dbReference type="InterPro" id="IPR010730">
    <property type="entry name" value="HET"/>
</dbReference>
<dbReference type="RefSeq" id="XP_016211106.1">
    <property type="nucleotide sequence ID" value="XM_016361030.1"/>
</dbReference>
<dbReference type="InterPro" id="IPR052895">
    <property type="entry name" value="HetReg/Transcr_Mod"/>
</dbReference>
<organism evidence="2 3">
    <name type="scientific">Verruconis gallopava</name>
    <dbReference type="NCBI Taxonomy" id="253628"/>
    <lineage>
        <taxon>Eukaryota</taxon>
        <taxon>Fungi</taxon>
        <taxon>Dikarya</taxon>
        <taxon>Ascomycota</taxon>
        <taxon>Pezizomycotina</taxon>
        <taxon>Dothideomycetes</taxon>
        <taxon>Pleosporomycetidae</taxon>
        <taxon>Venturiales</taxon>
        <taxon>Sympoventuriaceae</taxon>
        <taxon>Verruconis</taxon>
    </lineage>
</organism>
<dbReference type="Pfam" id="PF06985">
    <property type="entry name" value="HET"/>
    <property type="match status" value="1"/>
</dbReference>